<evidence type="ECO:0000259" key="2">
    <source>
        <dbReference type="PROSITE" id="PS50206"/>
    </source>
</evidence>
<gene>
    <name evidence="3" type="ORF">B1B_06978</name>
</gene>
<comment type="caution">
    <text evidence="3">The sequence shown here is derived from an EMBL/GenBank/DDBJ whole genome shotgun (WGS) entry which is preliminary data.</text>
</comment>
<dbReference type="Gene3D" id="3.40.250.10">
    <property type="entry name" value="Rhodanese-like domain"/>
    <property type="match status" value="1"/>
</dbReference>
<accession>T1CCP4</accession>
<feature type="region of interest" description="Disordered" evidence="1">
    <location>
        <begin position="55"/>
        <end position="77"/>
    </location>
</feature>
<dbReference type="InterPro" id="IPR036873">
    <property type="entry name" value="Rhodanese-like_dom_sf"/>
</dbReference>
<evidence type="ECO:0000313" key="3">
    <source>
        <dbReference type="EMBL" id="EQD63574.1"/>
    </source>
</evidence>
<evidence type="ECO:0000256" key="1">
    <source>
        <dbReference type="SAM" id="MobiDB-lite"/>
    </source>
</evidence>
<dbReference type="PROSITE" id="PS50206">
    <property type="entry name" value="RHODANESE_3"/>
    <property type="match status" value="1"/>
</dbReference>
<dbReference type="EMBL" id="AUZY01004433">
    <property type="protein sequence ID" value="EQD63574.1"/>
    <property type="molecule type" value="Genomic_DNA"/>
</dbReference>
<reference evidence="3" key="2">
    <citation type="journal article" date="2014" name="ISME J.">
        <title>Microbial stratification in low pH oxic and suboxic macroscopic growths along an acid mine drainage.</title>
        <authorList>
            <person name="Mendez-Garcia C."/>
            <person name="Mesa V."/>
            <person name="Sprenger R.R."/>
            <person name="Richter M."/>
            <person name="Diez M.S."/>
            <person name="Solano J."/>
            <person name="Bargiela R."/>
            <person name="Golyshina O.V."/>
            <person name="Manteca A."/>
            <person name="Ramos J.L."/>
            <person name="Gallego J.R."/>
            <person name="Llorente I."/>
            <person name="Martins Dos Santos V.A."/>
            <person name="Jensen O.N."/>
            <person name="Pelaez A.I."/>
            <person name="Sanchez J."/>
            <person name="Ferrer M."/>
        </authorList>
    </citation>
    <scope>NUCLEOTIDE SEQUENCE</scope>
</reference>
<organism evidence="3">
    <name type="scientific">mine drainage metagenome</name>
    <dbReference type="NCBI Taxonomy" id="410659"/>
    <lineage>
        <taxon>unclassified sequences</taxon>
        <taxon>metagenomes</taxon>
        <taxon>ecological metagenomes</taxon>
    </lineage>
</organism>
<feature type="non-terminal residue" evidence="3">
    <location>
        <position position="77"/>
    </location>
</feature>
<sequence length="77" mass="8464">MLDTVISARQLAQRLGEANLAIVDCRFDLTRPRWGEHAYAEARIPGALYAHLDRDLSGTPSSATGRHPLPRIGGARR</sequence>
<feature type="domain" description="Rhodanese" evidence="2">
    <location>
        <begin position="16"/>
        <end position="61"/>
    </location>
</feature>
<dbReference type="AlphaFoldDB" id="T1CCP4"/>
<reference evidence="3" key="1">
    <citation type="submission" date="2013-08" db="EMBL/GenBank/DDBJ databases">
        <authorList>
            <person name="Mendez C."/>
            <person name="Richter M."/>
            <person name="Ferrer M."/>
            <person name="Sanchez J."/>
        </authorList>
    </citation>
    <scope>NUCLEOTIDE SEQUENCE</scope>
</reference>
<protein>
    <submittedName>
        <fullName evidence="3">Rhodanese domain protein</fullName>
    </submittedName>
</protein>
<name>T1CCP4_9ZZZZ</name>
<dbReference type="SUPFAM" id="SSF52821">
    <property type="entry name" value="Rhodanese/Cell cycle control phosphatase"/>
    <property type="match status" value="1"/>
</dbReference>
<proteinExistence type="predicted"/>
<dbReference type="InterPro" id="IPR001763">
    <property type="entry name" value="Rhodanese-like_dom"/>
</dbReference>